<evidence type="ECO:0000313" key="3">
    <source>
        <dbReference type="Proteomes" id="UP000069015"/>
    </source>
</evidence>
<protein>
    <submittedName>
        <fullName evidence="2">Uncharacterized protein</fullName>
    </submittedName>
</protein>
<name>A0A0U2Y3Q7_9GAMM</name>
<feature type="transmembrane region" description="Helical" evidence="1">
    <location>
        <begin position="150"/>
        <end position="171"/>
    </location>
</feature>
<accession>A0A0U2Y3Q7</accession>
<feature type="transmembrane region" description="Helical" evidence="1">
    <location>
        <begin position="6"/>
        <end position="27"/>
    </location>
</feature>
<dbReference type="KEGG" id="prr:AT705_18990"/>
<feature type="transmembrane region" description="Helical" evidence="1">
    <location>
        <begin position="87"/>
        <end position="109"/>
    </location>
</feature>
<dbReference type="AlphaFoldDB" id="A0A0U2Y3Q7"/>
<feature type="transmembrane region" description="Helical" evidence="1">
    <location>
        <begin position="121"/>
        <end position="138"/>
    </location>
</feature>
<keyword evidence="1" id="KW-1133">Transmembrane helix</keyword>
<sequence>MNEFFIVTGWIITALELFVVLFLLHCFKQHRFELFFGGKKTLKKQSDHELHSCFLSSLAVLVFYTSSSSLGTYILGLPFESVQMRQVYYFSLVCTGAGFMTVLYLLHAIRGCSFSVTTRTVAYIALAVMFMNFSQLVLRGYLDSDILFDIYGPFVVMCNIGTFFVLAKYPFYRIMESKLAKGEI</sequence>
<proteinExistence type="predicted"/>
<evidence type="ECO:0000313" key="2">
    <source>
        <dbReference type="EMBL" id="ALU44850.1"/>
    </source>
</evidence>
<evidence type="ECO:0000256" key="1">
    <source>
        <dbReference type="SAM" id="Phobius"/>
    </source>
</evidence>
<dbReference type="EMBL" id="CP013611">
    <property type="protein sequence ID" value="ALU44850.1"/>
    <property type="molecule type" value="Genomic_DNA"/>
</dbReference>
<reference evidence="2 3" key="1">
    <citation type="submission" date="2015-12" db="EMBL/GenBank/DDBJ databases">
        <title>Complete genome sequence of Pseudoalteromonas rubra SCSIO 6842, harboring a conjugative plasmid.</title>
        <authorList>
            <person name="Li B."/>
            <person name="Wang X."/>
        </authorList>
    </citation>
    <scope>NUCLEOTIDE SEQUENCE [LARGE SCALE GENOMIC DNA]</scope>
    <source>
        <strain evidence="2 3">SCSIO 6842</strain>
    </source>
</reference>
<feature type="transmembrane region" description="Helical" evidence="1">
    <location>
        <begin position="48"/>
        <end position="67"/>
    </location>
</feature>
<gene>
    <name evidence="2" type="ORF">AT705_18990</name>
</gene>
<keyword evidence="1" id="KW-0812">Transmembrane</keyword>
<dbReference type="RefSeq" id="WP_058797789.1">
    <property type="nucleotide sequence ID" value="NZ_CP013611.1"/>
</dbReference>
<keyword evidence="1" id="KW-0472">Membrane</keyword>
<dbReference type="Proteomes" id="UP000069015">
    <property type="component" value="Chromosome 1"/>
</dbReference>
<organism evidence="2 3">
    <name type="scientific">Pseudoalteromonas rubra</name>
    <dbReference type="NCBI Taxonomy" id="43658"/>
    <lineage>
        <taxon>Bacteria</taxon>
        <taxon>Pseudomonadati</taxon>
        <taxon>Pseudomonadota</taxon>
        <taxon>Gammaproteobacteria</taxon>
        <taxon>Alteromonadales</taxon>
        <taxon>Pseudoalteromonadaceae</taxon>
        <taxon>Pseudoalteromonas</taxon>
    </lineage>
</organism>